<dbReference type="SUPFAM" id="SSF53474">
    <property type="entry name" value="alpha/beta-Hydrolases"/>
    <property type="match status" value="1"/>
</dbReference>
<accession>A0A212T4S5</accession>
<dbReference type="OrthoDB" id="70765at2"/>
<organism evidence="1 2">
    <name type="scientific">Kytococcus aerolatus</name>
    <dbReference type="NCBI Taxonomy" id="592308"/>
    <lineage>
        <taxon>Bacteria</taxon>
        <taxon>Bacillati</taxon>
        <taxon>Actinomycetota</taxon>
        <taxon>Actinomycetes</taxon>
        <taxon>Micrococcales</taxon>
        <taxon>Kytococcaceae</taxon>
        <taxon>Kytococcus</taxon>
    </lineage>
</organism>
<proteinExistence type="predicted"/>
<evidence type="ECO:0000313" key="2">
    <source>
        <dbReference type="Proteomes" id="UP000198122"/>
    </source>
</evidence>
<evidence type="ECO:0008006" key="3">
    <source>
        <dbReference type="Google" id="ProtNLM"/>
    </source>
</evidence>
<name>A0A212T4S5_9MICO</name>
<reference evidence="1 2" key="1">
    <citation type="submission" date="2017-06" db="EMBL/GenBank/DDBJ databases">
        <authorList>
            <person name="Kim H.J."/>
            <person name="Triplett B.A."/>
        </authorList>
    </citation>
    <scope>NUCLEOTIDE SEQUENCE [LARGE SCALE GENOMIC DNA]</scope>
    <source>
        <strain evidence="1 2">DSM 22179</strain>
    </source>
</reference>
<evidence type="ECO:0000313" key="1">
    <source>
        <dbReference type="EMBL" id="SNC60860.1"/>
    </source>
</evidence>
<dbReference type="RefSeq" id="WP_088817384.1">
    <property type="nucleotide sequence ID" value="NZ_FYEZ01000001.1"/>
</dbReference>
<dbReference type="AlphaFoldDB" id="A0A212T4S5"/>
<keyword evidence="2" id="KW-1185">Reference proteome</keyword>
<sequence length="190" mass="20037">MAGELTRWAGTGESSPGARRVLVLPGAGYNASMPGLALPMRALTLDGWDVWHAQWSLSGGSREDARGVVEGVLSQWDTGQSGPPDLVVGKSIGTMGAGWVADHGIPAVWTTPLLTDEGCVRDLARATAPALLVAGTEDAAWDDAAVARIEAPAHRIEGADHGWHTGDWRRELEVLRELTEAVAGFAAELR</sequence>
<protein>
    <recommendedName>
        <fullName evidence="3">Alpha/beta hydrolase family protein</fullName>
    </recommendedName>
</protein>
<dbReference type="Proteomes" id="UP000198122">
    <property type="component" value="Unassembled WGS sequence"/>
</dbReference>
<gene>
    <name evidence="1" type="ORF">SAMN05445756_0365</name>
</gene>
<dbReference type="Gene3D" id="3.40.50.1820">
    <property type="entry name" value="alpha/beta hydrolase"/>
    <property type="match status" value="1"/>
</dbReference>
<dbReference type="InterPro" id="IPR029058">
    <property type="entry name" value="AB_hydrolase_fold"/>
</dbReference>
<dbReference type="EMBL" id="FYEZ01000001">
    <property type="protein sequence ID" value="SNC60860.1"/>
    <property type="molecule type" value="Genomic_DNA"/>
</dbReference>